<evidence type="ECO:0000313" key="4">
    <source>
        <dbReference type="EMBL" id="TBL68582.1"/>
    </source>
</evidence>
<dbReference type="InterPro" id="IPR000182">
    <property type="entry name" value="GNAT_dom"/>
</dbReference>
<reference evidence="4 5" key="1">
    <citation type="submission" date="2019-02" db="EMBL/GenBank/DDBJ databases">
        <title>Paenibacillus sp. nov., isolated from surface-sterilized tissue of Thalictrum simplex L.</title>
        <authorList>
            <person name="Tuo L."/>
        </authorList>
    </citation>
    <scope>NUCLEOTIDE SEQUENCE [LARGE SCALE GENOMIC DNA]</scope>
    <source>
        <strain evidence="4 5">N2SHLJ1</strain>
    </source>
</reference>
<keyword evidence="2" id="KW-0012">Acyltransferase</keyword>
<protein>
    <submittedName>
        <fullName evidence="4">GNAT family N-acetyltransferase</fullName>
    </submittedName>
</protein>
<dbReference type="RefSeq" id="WP_131018733.1">
    <property type="nucleotide sequence ID" value="NZ_SIRE01000043.1"/>
</dbReference>
<keyword evidence="5" id="KW-1185">Reference proteome</keyword>
<evidence type="ECO:0000313" key="5">
    <source>
        <dbReference type="Proteomes" id="UP000293142"/>
    </source>
</evidence>
<organism evidence="4 5">
    <name type="scientific">Paenibacillus thalictri</name>
    <dbReference type="NCBI Taxonomy" id="2527873"/>
    <lineage>
        <taxon>Bacteria</taxon>
        <taxon>Bacillati</taxon>
        <taxon>Bacillota</taxon>
        <taxon>Bacilli</taxon>
        <taxon>Bacillales</taxon>
        <taxon>Paenibacillaceae</taxon>
        <taxon>Paenibacillus</taxon>
    </lineage>
</organism>
<gene>
    <name evidence="4" type="ORF">EYB31_37490</name>
</gene>
<dbReference type="EMBL" id="SIRE01000043">
    <property type="protein sequence ID" value="TBL68582.1"/>
    <property type="molecule type" value="Genomic_DNA"/>
</dbReference>
<keyword evidence="1 4" id="KW-0808">Transferase</keyword>
<dbReference type="InterPro" id="IPR016181">
    <property type="entry name" value="Acyl_CoA_acyltransferase"/>
</dbReference>
<dbReference type="Pfam" id="PF00583">
    <property type="entry name" value="Acetyltransf_1"/>
    <property type="match status" value="1"/>
</dbReference>
<evidence type="ECO:0000259" key="3">
    <source>
        <dbReference type="PROSITE" id="PS51186"/>
    </source>
</evidence>
<dbReference type="PANTHER" id="PTHR10545">
    <property type="entry name" value="DIAMINE N-ACETYLTRANSFERASE"/>
    <property type="match status" value="1"/>
</dbReference>
<dbReference type="AlphaFoldDB" id="A0A4V2J313"/>
<evidence type="ECO:0000256" key="1">
    <source>
        <dbReference type="ARBA" id="ARBA00022679"/>
    </source>
</evidence>
<dbReference type="InterPro" id="IPR051016">
    <property type="entry name" value="Diverse_Substrate_AcTransf"/>
</dbReference>
<comment type="caution">
    <text evidence="4">The sequence shown here is derived from an EMBL/GenBank/DDBJ whole genome shotgun (WGS) entry which is preliminary data.</text>
</comment>
<evidence type="ECO:0000256" key="2">
    <source>
        <dbReference type="ARBA" id="ARBA00023315"/>
    </source>
</evidence>
<dbReference type="Proteomes" id="UP000293142">
    <property type="component" value="Unassembled WGS sequence"/>
</dbReference>
<accession>A0A4V2J313</accession>
<dbReference type="CDD" id="cd04301">
    <property type="entry name" value="NAT_SF"/>
    <property type="match status" value="1"/>
</dbReference>
<dbReference type="SUPFAM" id="SSF55729">
    <property type="entry name" value="Acyl-CoA N-acyltransferases (Nat)"/>
    <property type="match status" value="1"/>
</dbReference>
<sequence length="144" mass="16638">MIIRELIEDDIPQLERLYRQFWGEESSIEIMKKQFNKLHENESYIFLCAVENNELIGSVMGVICAELYGDCKPFLVLENMIVDNNHRSKGVGKALISELEKIAILRECSQVIFVTERNRTDAVKFYESAGYSTQSHVGFKKKLN</sequence>
<dbReference type="PROSITE" id="PS51186">
    <property type="entry name" value="GNAT"/>
    <property type="match status" value="1"/>
</dbReference>
<proteinExistence type="predicted"/>
<dbReference type="GO" id="GO:0008080">
    <property type="term" value="F:N-acetyltransferase activity"/>
    <property type="evidence" value="ECO:0007669"/>
    <property type="project" value="UniProtKB-ARBA"/>
</dbReference>
<name>A0A4V2J313_9BACL</name>
<dbReference type="OrthoDB" id="9789603at2"/>
<dbReference type="Gene3D" id="3.40.630.30">
    <property type="match status" value="1"/>
</dbReference>
<dbReference type="PANTHER" id="PTHR10545:SF29">
    <property type="entry name" value="GH14572P-RELATED"/>
    <property type="match status" value="1"/>
</dbReference>
<feature type="domain" description="N-acetyltransferase" evidence="3">
    <location>
        <begin position="1"/>
        <end position="144"/>
    </location>
</feature>